<dbReference type="Proteomes" id="UP001596087">
    <property type="component" value="Unassembled WGS sequence"/>
</dbReference>
<accession>A0ABW0BQN8</accession>
<dbReference type="EMBL" id="JBHSKD010000028">
    <property type="protein sequence ID" value="MFC5179473.1"/>
    <property type="molecule type" value="Genomic_DNA"/>
</dbReference>
<gene>
    <name evidence="1" type="ORF">ACFPGP_22550</name>
</gene>
<reference evidence="2" key="1">
    <citation type="journal article" date="2019" name="Int. J. Syst. Evol. Microbiol.">
        <title>The Global Catalogue of Microorganisms (GCM) 10K type strain sequencing project: providing services to taxonomists for standard genome sequencing and annotation.</title>
        <authorList>
            <consortium name="The Broad Institute Genomics Platform"/>
            <consortium name="The Broad Institute Genome Sequencing Center for Infectious Disease"/>
            <person name="Wu L."/>
            <person name="Ma J."/>
        </authorList>
    </citation>
    <scope>NUCLEOTIDE SEQUENCE [LARGE SCALE GENOMIC DNA]</scope>
    <source>
        <strain evidence="2">DFY41</strain>
    </source>
</reference>
<evidence type="ECO:0000313" key="2">
    <source>
        <dbReference type="Proteomes" id="UP001596087"/>
    </source>
</evidence>
<name>A0ABW0BQN8_9ACTN</name>
<proteinExistence type="predicted"/>
<evidence type="ECO:0000313" key="1">
    <source>
        <dbReference type="EMBL" id="MFC5179473.1"/>
    </source>
</evidence>
<sequence length="71" mass="7859">MWLAEAADRAAFDTFAAKVSFKGKNALDLFISVNGFTKPALDRYSEKARPLQWTVATCLRSLTAACDWTIS</sequence>
<keyword evidence="2" id="KW-1185">Reference proteome</keyword>
<comment type="caution">
    <text evidence="1">The sequence shown here is derived from an EMBL/GenBank/DDBJ whole genome shotgun (WGS) entry which is preliminary data.</text>
</comment>
<organism evidence="1 2">
    <name type="scientific">Nocardioides taihuensis</name>
    <dbReference type="NCBI Taxonomy" id="1835606"/>
    <lineage>
        <taxon>Bacteria</taxon>
        <taxon>Bacillati</taxon>
        <taxon>Actinomycetota</taxon>
        <taxon>Actinomycetes</taxon>
        <taxon>Propionibacteriales</taxon>
        <taxon>Nocardioidaceae</taxon>
        <taxon>Nocardioides</taxon>
    </lineage>
</organism>
<protein>
    <submittedName>
        <fullName evidence="1">Uncharacterized protein</fullName>
    </submittedName>
</protein>
<dbReference type="RefSeq" id="WP_378593684.1">
    <property type="nucleotide sequence ID" value="NZ_JBHSKD010000028.1"/>
</dbReference>